<dbReference type="GO" id="GO:0003700">
    <property type="term" value="F:DNA-binding transcription factor activity"/>
    <property type="evidence" value="ECO:0007669"/>
    <property type="project" value="TreeGrafter"/>
</dbReference>
<dbReference type="Proteomes" id="UP000253303">
    <property type="component" value="Unassembled WGS sequence"/>
</dbReference>
<accession>A0A366LUM9</accession>
<evidence type="ECO:0000259" key="5">
    <source>
        <dbReference type="PROSITE" id="PS50977"/>
    </source>
</evidence>
<dbReference type="InterPro" id="IPR009057">
    <property type="entry name" value="Homeodomain-like_sf"/>
</dbReference>
<dbReference type="RefSeq" id="WP_113983506.1">
    <property type="nucleotide sequence ID" value="NZ_QMEY01000013.1"/>
</dbReference>
<dbReference type="AlphaFoldDB" id="A0A366LUM9"/>
<protein>
    <submittedName>
        <fullName evidence="6">TetR family transcriptional regulator</fullName>
    </submittedName>
</protein>
<evidence type="ECO:0000313" key="6">
    <source>
        <dbReference type="EMBL" id="RBQ17059.1"/>
    </source>
</evidence>
<keyword evidence="7" id="KW-1185">Reference proteome</keyword>
<evidence type="ECO:0000256" key="2">
    <source>
        <dbReference type="ARBA" id="ARBA00023125"/>
    </source>
</evidence>
<feature type="domain" description="HTH tetR-type" evidence="5">
    <location>
        <begin position="10"/>
        <end position="70"/>
    </location>
</feature>
<keyword evidence="3" id="KW-0804">Transcription</keyword>
<keyword evidence="1" id="KW-0805">Transcription regulation</keyword>
<organism evidence="6 7">
    <name type="scientific">Spongiactinospora rosea</name>
    <dbReference type="NCBI Taxonomy" id="2248750"/>
    <lineage>
        <taxon>Bacteria</taxon>
        <taxon>Bacillati</taxon>
        <taxon>Actinomycetota</taxon>
        <taxon>Actinomycetes</taxon>
        <taxon>Streptosporangiales</taxon>
        <taxon>Streptosporangiaceae</taxon>
        <taxon>Spongiactinospora</taxon>
    </lineage>
</organism>
<dbReference type="PRINTS" id="PR00455">
    <property type="entry name" value="HTHTETR"/>
</dbReference>
<dbReference type="PROSITE" id="PS50977">
    <property type="entry name" value="HTH_TETR_2"/>
    <property type="match status" value="1"/>
</dbReference>
<dbReference type="InterPro" id="IPR041347">
    <property type="entry name" value="MftR_C"/>
</dbReference>
<proteinExistence type="predicted"/>
<dbReference type="Gene3D" id="1.10.357.10">
    <property type="entry name" value="Tetracycline Repressor, domain 2"/>
    <property type="match status" value="1"/>
</dbReference>
<evidence type="ECO:0000256" key="3">
    <source>
        <dbReference type="ARBA" id="ARBA00023163"/>
    </source>
</evidence>
<sequence length="209" mass="23663">MTGLRERKKANTRRALIDVALRLFEEQGFAATTVQQIADEVVVSRKTFNRYFATKEDVVLAHEEQVMDDWLALLDARPDHESALTALHRAARDYFTDPALDEAELQRRFRVQALMQDNPALMGENMRRFTLREERLARHLADRSSIGVGLEARVLASVAFAAMRVALQEWAAGSYGDIPVCLDLLDRTFTKLAGGLDLPPRTDPPRKKE</sequence>
<evidence type="ECO:0000256" key="4">
    <source>
        <dbReference type="PROSITE-ProRule" id="PRU00335"/>
    </source>
</evidence>
<dbReference type="Pfam" id="PF00440">
    <property type="entry name" value="TetR_N"/>
    <property type="match status" value="1"/>
</dbReference>
<gene>
    <name evidence="6" type="ORF">DP939_26590</name>
</gene>
<dbReference type="SUPFAM" id="SSF46689">
    <property type="entry name" value="Homeodomain-like"/>
    <property type="match status" value="1"/>
</dbReference>
<dbReference type="PANTHER" id="PTHR30055">
    <property type="entry name" value="HTH-TYPE TRANSCRIPTIONAL REGULATOR RUTR"/>
    <property type="match status" value="1"/>
</dbReference>
<dbReference type="EMBL" id="QMEY01000013">
    <property type="protein sequence ID" value="RBQ17059.1"/>
    <property type="molecule type" value="Genomic_DNA"/>
</dbReference>
<dbReference type="Pfam" id="PF17754">
    <property type="entry name" value="TetR_C_14"/>
    <property type="match status" value="1"/>
</dbReference>
<evidence type="ECO:0000313" key="7">
    <source>
        <dbReference type="Proteomes" id="UP000253303"/>
    </source>
</evidence>
<dbReference type="InterPro" id="IPR001647">
    <property type="entry name" value="HTH_TetR"/>
</dbReference>
<dbReference type="InterPro" id="IPR050109">
    <property type="entry name" value="HTH-type_TetR-like_transc_reg"/>
</dbReference>
<feature type="DNA-binding region" description="H-T-H motif" evidence="4">
    <location>
        <begin position="33"/>
        <end position="52"/>
    </location>
</feature>
<dbReference type="PANTHER" id="PTHR30055:SF234">
    <property type="entry name" value="HTH-TYPE TRANSCRIPTIONAL REGULATOR BETI"/>
    <property type="match status" value="1"/>
</dbReference>
<dbReference type="Gene3D" id="1.10.10.60">
    <property type="entry name" value="Homeodomain-like"/>
    <property type="match status" value="1"/>
</dbReference>
<dbReference type="OrthoDB" id="3296001at2"/>
<dbReference type="GO" id="GO:0000976">
    <property type="term" value="F:transcription cis-regulatory region binding"/>
    <property type="evidence" value="ECO:0007669"/>
    <property type="project" value="TreeGrafter"/>
</dbReference>
<reference evidence="6 7" key="1">
    <citation type="submission" date="2018-06" db="EMBL/GenBank/DDBJ databases">
        <title>Sphaerisporangium craniellae sp. nov., isolated from a marine sponge in the South China Sea.</title>
        <authorList>
            <person name="Li L."/>
        </authorList>
    </citation>
    <scope>NUCLEOTIDE SEQUENCE [LARGE SCALE GENOMIC DNA]</scope>
    <source>
        <strain evidence="6 7">LHW63015</strain>
    </source>
</reference>
<name>A0A366LUM9_9ACTN</name>
<evidence type="ECO:0000256" key="1">
    <source>
        <dbReference type="ARBA" id="ARBA00023015"/>
    </source>
</evidence>
<comment type="caution">
    <text evidence="6">The sequence shown here is derived from an EMBL/GenBank/DDBJ whole genome shotgun (WGS) entry which is preliminary data.</text>
</comment>
<keyword evidence="2 4" id="KW-0238">DNA-binding</keyword>